<dbReference type="GO" id="GO:0045921">
    <property type="term" value="P:positive regulation of exocytosis"/>
    <property type="evidence" value="ECO:0007669"/>
    <property type="project" value="TreeGrafter"/>
</dbReference>
<name>A0A4Z2JF08_9TELE</name>
<proteinExistence type="predicted"/>
<dbReference type="Proteomes" id="UP000314294">
    <property type="component" value="Unassembled WGS sequence"/>
</dbReference>
<dbReference type="AlphaFoldDB" id="A0A4Z2JF08"/>
<feature type="domain" description="CAPS C2" evidence="2">
    <location>
        <begin position="47"/>
        <end position="126"/>
    </location>
</feature>
<dbReference type="OrthoDB" id="8930805at2759"/>
<dbReference type="InterPro" id="IPR057457">
    <property type="entry name" value="CAPS_C2"/>
</dbReference>
<dbReference type="PANTHER" id="PTHR12166:SF6">
    <property type="entry name" value="CALCIUM-DEPENDENT SECRETION ACTIVATOR 1"/>
    <property type="match status" value="1"/>
</dbReference>
<evidence type="ECO:0000313" key="4">
    <source>
        <dbReference type="Proteomes" id="UP000314294"/>
    </source>
</evidence>
<dbReference type="PANTHER" id="PTHR12166">
    <property type="entry name" value="CALCIUM-DEPENDENT SECRETION ACTIVATOR"/>
    <property type="match status" value="1"/>
</dbReference>
<organism evidence="3 4">
    <name type="scientific">Liparis tanakae</name>
    <name type="common">Tanaka's snailfish</name>
    <dbReference type="NCBI Taxonomy" id="230148"/>
    <lineage>
        <taxon>Eukaryota</taxon>
        <taxon>Metazoa</taxon>
        <taxon>Chordata</taxon>
        <taxon>Craniata</taxon>
        <taxon>Vertebrata</taxon>
        <taxon>Euteleostomi</taxon>
        <taxon>Actinopterygii</taxon>
        <taxon>Neopterygii</taxon>
        <taxon>Teleostei</taxon>
        <taxon>Neoteleostei</taxon>
        <taxon>Acanthomorphata</taxon>
        <taxon>Eupercaria</taxon>
        <taxon>Perciformes</taxon>
        <taxon>Cottioidei</taxon>
        <taxon>Cottales</taxon>
        <taxon>Liparidae</taxon>
        <taxon>Liparis</taxon>
    </lineage>
</organism>
<dbReference type="Gene3D" id="2.30.29.30">
    <property type="entry name" value="Pleckstrin-homology domain (PH domain)/Phosphotyrosine-binding domain (PTB)"/>
    <property type="match status" value="1"/>
</dbReference>
<gene>
    <name evidence="3" type="primary">cadps_2</name>
    <name evidence="3" type="ORF">EYF80_001424</name>
</gene>
<evidence type="ECO:0000313" key="3">
    <source>
        <dbReference type="EMBL" id="TNN88208.1"/>
    </source>
</evidence>
<comment type="caution">
    <text evidence="3">The sequence shown here is derived from an EMBL/GenBank/DDBJ whole genome shotgun (WGS) entry which is preliminary data.</text>
</comment>
<accession>A0A4Z2JF08</accession>
<sequence length="197" mass="22407">MATGTRVRCGLEMAAKSSRYRGQEVRTIDSGLERRKPCPRLRGQAKARLVWGTQGDFTTTQPLPAVKVKLFTESTGVLALEDKELGKVVLHPTPNSPKQSELHKMTVSKGCPDNDLRIKLAIRMDKPQNMKHCGYLWAIGKNVWKRWKKRFFVLVQVSTDRRVQISQECIFSPVKHNLHIEWCPTDSGLGGLWQQDL</sequence>
<dbReference type="GO" id="GO:1990504">
    <property type="term" value="P:dense core granule exocytosis"/>
    <property type="evidence" value="ECO:0007669"/>
    <property type="project" value="InterPro"/>
</dbReference>
<dbReference type="InterPro" id="IPR033227">
    <property type="entry name" value="CAPS"/>
</dbReference>
<keyword evidence="4" id="KW-1185">Reference proteome</keyword>
<evidence type="ECO:0000259" key="2">
    <source>
        <dbReference type="Pfam" id="PF25341"/>
    </source>
</evidence>
<dbReference type="EMBL" id="SRLO01000006">
    <property type="protein sequence ID" value="TNN88208.1"/>
    <property type="molecule type" value="Genomic_DNA"/>
</dbReference>
<dbReference type="GO" id="GO:0016079">
    <property type="term" value="P:synaptic vesicle exocytosis"/>
    <property type="evidence" value="ECO:0007669"/>
    <property type="project" value="InterPro"/>
</dbReference>
<dbReference type="GO" id="GO:0098978">
    <property type="term" value="C:glutamatergic synapse"/>
    <property type="evidence" value="ECO:0007669"/>
    <property type="project" value="TreeGrafter"/>
</dbReference>
<protein>
    <submittedName>
        <fullName evidence="3">Calcium-dependent secretion activator 1</fullName>
    </submittedName>
</protein>
<evidence type="ECO:0000256" key="1">
    <source>
        <dbReference type="ARBA" id="ARBA00022723"/>
    </source>
</evidence>
<reference evidence="3 4" key="1">
    <citation type="submission" date="2019-03" db="EMBL/GenBank/DDBJ databases">
        <title>First draft genome of Liparis tanakae, snailfish: a comprehensive survey of snailfish specific genes.</title>
        <authorList>
            <person name="Kim W."/>
            <person name="Song I."/>
            <person name="Jeong J.-H."/>
            <person name="Kim D."/>
            <person name="Kim S."/>
            <person name="Ryu S."/>
            <person name="Song J.Y."/>
            <person name="Lee S.K."/>
        </authorList>
    </citation>
    <scope>NUCLEOTIDE SEQUENCE [LARGE SCALE GENOMIC DNA]</scope>
    <source>
        <tissue evidence="3">Muscle</tissue>
    </source>
</reference>
<keyword evidence="1" id="KW-0479">Metal-binding</keyword>
<dbReference type="InterPro" id="IPR011993">
    <property type="entry name" value="PH-like_dom_sf"/>
</dbReference>
<dbReference type="GO" id="GO:0046872">
    <property type="term" value="F:metal ion binding"/>
    <property type="evidence" value="ECO:0007669"/>
    <property type="project" value="UniProtKB-KW"/>
</dbReference>
<dbReference type="SUPFAM" id="SSF50729">
    <property type="entry name" value="PH domain-like"/>
    <property type="match status" value="1"/>
</dbReference>
<dbReference type="GO" id="GO:0098793">
    <property type="term" value="C:presynapse"/>
    <property type="evidence" value="ECO:0007669"/>
    <property type="project" value="GOC"/>
</dbReference>
<dbReference type="Pfam" id="PF25341">
    <property type="entry name" value="C2_CAPS"/>
    <property type="match status" value="1"/>
</dbReference>